<dbReference type="SUPFAM" id="SSF100950">
    <property type="entry name" value="NagB/RpiA/CoA transferase-like"/>
    <property type="match status" value="1"/>
</dbReference>
<comment type="caution">
    <text evidence="3">The sequence shown here is derived from an EMBL/GenBank/DDBJ whole genome shotgun (WGS) entry which is preliminary data.</text>
</comment>
<dbReference type="GO" id="GO:0006014">
    <property type="term" value="P:D-ribose metabolic process"/>
    <property type="evidence" value="ECO:0007669"/>
    <property type="project" value="TreeGrafter"/>
</dbReference>
<evidence type="ECO:0000313" key="4">
    <source>
        <dbReference type="Proteomes" id="UP000253410"/>
    </source>
</evidence>
<dbReference type="GO" id="GO:0004751">
    <property type="term" value="F:ribose-5-phosphate isomerase activity"/>
    <property type="evidence" value="ECO:0007669"/>
    <property type="project" value="UniProtKB-UniRule"/>
</dbReference>
<dbReference type="Gene3D" id="3.30.70.260">
    <property type="match status" value="1"/>
</dbReference>
<dbReference type="InterPro" id="IPR004788">
    <property type="entry name" value="Ribose5P_isomerase_type_A"/>
</dbReference>
<dbReference type="NCBIfam" id="TIGR00021">
    <property type="entry name" value="rpiA"/>
    <property type="match status" value="1"/>
</dbReference>
<name>A0A365XRY7_9BACT</name>
<proteinExistence type="predicted"/>
<evidence type="ECO:0000256" key="1">
    <source>
        <dbReference type="ARBA" id="ARBA00023235"/>
    </source>
</evidence>
<sequence length="236" mass="25819">METIDFKLEAAKEALKYIREGDTVGLGAGSTIAHLVRLIGEMPALKQGVTVVTSSFNTRQLLLEQGFWVTDTALLSTLDIYFDGCDQFDRELNALKSGGGIHTQEKLLAAMAQRFILIGDGSKYVDRLLVTVPVVIELIPASLLLVQRELQRLYPDARPQLRISNKKDGAVITENGNLLIDIWFAAFPPVAEINPQLKAIPGVLETSLFYQMAQEAIIAGKNGVTTVRPARERAAG</sequence>
<keyword evidence="4" id="KW-1185">Reference proteome</keyword>
<evidence type="ECO:0000256" key="2">
    <source>
        <dbReference type="NCBIfam" id="TIGR00021"/>
    </source>
</evidence>
<accession>A0A365XRY7</accession>
<evidence type="ECO:0000313" key="3">
    <source>
        <dbReference type="EMBL" id="RBL88898.1"/>
    </source>
</evidence>
<dbReference type="GO" id="GO:0009052">
    <property type="term" value="P:pentose-phosphate shunt, non-oxidative branch"/>
    <property type="evidence" value="ECO:0007669"/>
    <property type="project" value="InterPro"/>
</dbReference>
<dbReference type="RefSeq" id="WP_113617639.1">
    <property type="nucleotide sequence ID" value="NZ_QFFJ01000002.1"/>
</dbReference>
<dbReference type="GO" id="GO:0005829">
    <property type="term" value="C:cytosol"/>
    <property type="evidence" value="ECO:0007669"/>
    <property type="project" value="TreeGrafter"/>
</dbReference>
<dbReference type="EC" id="5.3.1.6" evidence="2"/>
<dbReference type="Gene3D" id="3.40.50.1360">
    <property type="match status" value="1"/>
</dbReference>
<dbReference type="CDD" id="cd01398">
    <property type="entry name" value="RPI_A"/>
    <property type="match status" value="1"/>
</dbReference>
<dbReference type="PANTHER" id="PTHR11934">
    <property type="entry name" value="RIBOSE-5-PHOSPHATE ISOMERASE"/>
    <property type="match status" value="1"/>
</dbReference>
<dbReference type="EMBL" id="QFFJ01000002">
    <property type="protein sequence ID" value="RBL88898.1"/>
    <property type="molecule type" value="Genomic_DNA"/>
</dbReference>
<dbReference type="InterPro" id="IPR037171">
    <property type="entry name" value="NagB/RpiA_transferase-like"/>
</dbReference>
<dbReference type="SMART" id="SM01134">
    <property type="entry name" value="DeoRC"/>
    <property type="match status" value="1"/>
</dbReference>
<dbReference type="Pfam" id="PF06026">
    <property type="entry name" value="Rib_5-P_isom_A"/>
    <property type="match status" value="1"/>
</dbReference>
<protein>
    <recommendedName>
        <fullName evidence="2">Ribose 5-phosphate isomerase A</fullName>
        <ecNumber evidence="2">5.3.1.6</ecNumber>
    </recommendedName>
</protein>
<keyword evidence="1 3" id="KW-0413">Isomerase</keyword>
<reference evidence="3 4" key="1">
    <citation type="submission" date="2018-05" db="EMBL/GenBank/DDBJ databases">
        <title>Chitinophaga sp. K3CV102501T nov., isolated from isolated from a monsoon evergreen broad-leaved forest soil.</title>
        <authorList>
            <person name="Lv Y."/>
        </authorList>
    </citation>
    <scope>NUCLEOTIDE SEQUENCE [LARGE SCALE GENOMIC DNA]</scope>
    <source>
        <strain evidence="3 4">GDMCC 1.1325</strain>
    </source>
</reference>
<dbReference type="AlphaFoldDB" id="A0A365XRY7"/>
<dbReference type="PANTHER" id="PTHR11934:SF0">
    <property type="entry name" value="RIBOSE-5-PHOSPHATE ISOMERASE"/>
    <property type="match status" value="1"/>
</dbReference>
<gene>
    <name evidence="3" type="primary">rpiA</name>
    <name evidence="3" type="ORF">DF182_20320</name>
</gene>
<dbReference type="SUPFAM" id="SSF75445">
    <property type="entry name" value="D-ribose-5-phosphate isomerase (RpiA), lid domain"/>
    <property type="match status" value="1"/>
</dbReference>
<dbReference type="OrthoDB" id="5870696at2"/>
<dbReference type="Proteomes" id="UP000253410">
    <property type="component" value="Unassembled WGS sequence"/>
</dbReference>
<organism evidence="3 4">
    <name type="scientific">Chitinophaga flava</name>
    <dbReference type="NCBI Taxonomy" id="2259036"/>
    <lineage>
        <taxon>Bacteria</taxon>
        <taxon>Pseudomonadati</taxon>
        <taxon>Bacteroidota</taxon>
        <taxon>Chitinophagia</taxon>
        <taxon>Chitinophagales</taxon>
        <taxon>Chitinophagaceae</taxon>
        <taxon>Chitinophaga</taxon>
    </lineage>
</organism>